<accession>A0A449BSZ8</accession>
<evidence type="ECO:0000256" key="1">
    <source>
        <dbReference type="SAM" id="Coils"/>
    </source>
</evidence>
<feature type="compositionally biased region" description="Polar residues" evidence="2">
    <location>
        <begin position="1087"/>
        <end position="1100"/>
    </location>
</feature>
<dbReference type="RefSeq" id="XP_008624923.2">
    <property type="nucleotide sequence ID" value="XM_008626701.2"/>
</dbReference>
<proteinExistence type="predicted"/>
<evidence type="ECO:0000313" key="4">
    <source>
        <dbReference type="Proteomes" id="UP000290582"/>
    </source>
</evidence>
<feature type="compositionally biased region" description="Basic and acidic residues" evidence="2">
    <location>
        <begin position="1276"/>
        <end position="1293"/>
    </location>
</feature>
<feature type="compositionally biased region" description="Basic and acidic residues" evidence="2">
    <location>
        <begin position="308"/>
        <end position="318"/>
    </location>
</feature>
<dbReference type="EMBL" id="LR215065">
    <property type="protein sequence ID" value="VEV56555.1"/>
    <property type="molecule type" value="Genomic_DNA"/>
</dbReference>
<feature type="region of interest" description="Disordered" evidence="2">
    <location>
        <begin position="1272"/>
        <end position="1294"/>
    </location>
</feature>
<feature type="compositionally biased region" description="Basic residues" evidence="2">
    <location>
        <begin position="610"/>
        <end position="623"/>
    </location>
</feature>
<feature type="coiled-coil region" evidence="1">
    <location>
        <begin position="78"/>
        <end position="133"/>
    </location>
</feature>
<organism evidence="3 4">
    <name type="scientific">Plasmodium vinckei vinckei</name>
    <dbReference type="NCBI Taxonomy" id="54757"/>
    <lineage>
        <taxon>Eukaryota</taxon>
        <taxon>Sar</taxon>
        <taxon>Alveolata</taxon>
        <taxon>Apicomplexa</taxon>
        <taxon>Aconoidasida</taxon>
        <taxon>Haemosporida</taxon>
        <taxon>Plasmodiidae</taxon>
        <taxon>Plasmodium</taxon>
        <taxon>Plasmodium (Vinckeia)</taxon>
    </lineage>
</organism>
<reference evidence="3 4" key="1">
    <citation type="submission" date="2019-01" db="EMBL/GenBank/DDBJ databases">
        <authorList>
            <person name="Ramaprasad A."/>
        </authorList>
    </citation>
    <scope>NUCLEOTIDE SEQUENCE [LARGE SCALE GENOMIC DNA]</scope>
</reference>
<protein>
    <submittedName>
        <fullName evidence="3">Uncharacterized protein</fullName>
    </submittedName>
</protein>
<feature type="region of interest" description="Disordered" evidence="2">
    <location>
        <begin position="610"/>
        <end position="630"/>
    </location>
</feature>
<dbReference type="Proteomes" id="UP000290582">
    <property type="component" value="Chromosome PVVCY_09"/>
</dbReference>
<feature type="compositionally biased region" description="Basic and acidic residues" evidence="2">
    <location>
        <begin position="1101"/>
        <end position="1110"/>
    </location>
</feature>
<feature type="region of interest" description="Disordered" evidence="2">
    <location>
        <begin position="1087"/>
        <end position="1115"/>
    </location>
</feature>
<dbReference type="KEGG" id="pvv:PVVCY_0903660"/>
<dbReference type="GeneID" id="19961255"/>
<dbReference type="OrthoDB" id="387139at2759"/>
<feature type="region of interest" description="Disordered" evidence="2">
    <location>
        <begin position="299"/>
        <end position="318"/>
    </location>
</feature>
<feature type="coiled-coil region" evidence="1">
    <location>
        <begin position="188"/>
        <end position="250"/>
    </location>
</feature>
<name>A0A449BSZ8_PLAVN</name>
<gene>
    <name evidence="3" type="ORF">PVVCY_0903660</name>
</gene>
<keyword evidence="1" id="KW-0175">Coiled coil</keyword>
<sequence length="1396" mass="160852">MSKQNELIKIDLKDKDMKIIELESQICNNNMHNNEYSNLHIKNSEDNINDAHSLNDSVTDKKTIKKQIVLLQDQLFMLKNEIKQMECLKSENMELNKLLNMKKHNINENERNIAKLEKNIDILKEKNYNLNEQICDLKEKNIMLEKAAQLRSDESNNTTISSFVSDTTINNEIKIVKEEIETLYKNKIDLLKSNLEEKTNKINILNTLLKTSNEQSIELNKKIKCLLKENKNLQKNYEKSINDLKKINIKYDEDIIKGNSTKPDNIITTFDIADEKIENDAIKQDSEFVQKDNSYNLNKLQKGYNNSNDKDNVENGHDQNMYEKNCTANLRDSQTDDTNIALISVDKNEMTEENQDNYNSLENNNLKINETNTMFNNRKENIYTNLLKNENKYVNVNNIFEIDSIKANLQNMFSNTNENMSFNNEQSYTNMNKINAYSDSHISNNIENVYAPIEDVYNRNNLQFISLDKNDENNHNNLIKSSDNVNIKTYESLNKINEFESANNESTLNNTETENNSTNNFKNIIYEDNNTAYTNKIIENYNDQDLKNDYLNSQKTNNMNENKSNDNMVNEKKKKGEAWIIDIKNNEVFPYTKIENPVLSDEKEVITKKNSNKKKGFQKKKSKNTTVNDIRNKTYNIVKRPNESIKMNKTGFTNKKKNGNLYMHKTNGSKLGSLVNDISKLVKNKIKEELKGKNISKDITNFEITKIKKKIPISKSALNNMRQDTAIISSDTFSLSSDALNSTFEKVDENSKGSIADKDCNDQINKGPSENSFNNKTAYSVNFAINENKQNAYISNNDIIDTNIQKNYMNDFIMTNKNDYSLYNPSYVNNDILLNNFTLNPKYMNESKYFNQNLMDIQQQLVPGILLNGVNGLYYNMNLNKNELDSSKMCNIDIPTNNNINYDSISYENWVKANLLNQNNYNSNTEIINEYIKNANPMVNGIMQNNMSTFNDIANGNKHSNHYILDNNMNAPEKDSINYSINIMNNYQDIIKNINECPLPDTLDNKILNSLSLGNNNSEHIKIGFENGNMNSYIPSLNALNLENNPTLYLQNNNKSLNQDAINTSEVDKNGQTELANKINNSHASDATLNDQIENANNKDVGSKTTEKKPCNNNTNKIHNSKNNKVVSTNNCHDKKKNLIKTNTSRSKSVDIKKNDKKGDLVKENNFKRPKMRTQIFNYSENKNGLRDMSSYATKVLEDMKSLIPSNISSLNAAGKNNQVEKKCLSSEINNIITTSESTNVYKENNENELNNLHNKYSKTENEHIVESKITTYSDSDNKQNEKDDCIDKDRSNNDMPIVNNANYNKFNINNNMDNIYFDNKHIFQYNNENISKENRQNTYSKDSCNLTYNKFKRTASAVNNSFRIPPKGDSNLFQSETRKSLSNFREALKKQGILG</sequence>
<evidence type="ECO:0000313" key="3">
    <source>
        <dbReference type="EMBL" id="VEV56555.1"/>
    </source>
</evidence>
<dbReference type="VEuPathDB" id="PlasmoDB:PVVCY_0903660"/>
<evidence type="ECO:0000256" key="2">
    <source>
        <dbReference type="SAM" id="MobiDB-lite"/>
    </source>
</evidence>